<keyword evidence="1" id="KW-1133">Transmembrane helix</keyword>
<name>H5XBH8_9PSEU</name>
<dbReference type="RefSeq" id="WP_009153870.1">
    <property type="nucleotide sequence ID" value="NZ_CM001439.1"/>
</dbReference>
<keyword evidence="1" id="KW-0472">Membrane</keyword>
<dbReference type="HOGENOM" id="CLU_1431829_0_0_11"/>
<feature type="transmembrane region" description="Helical" evidence="1">
    <location>
        <begin position="43"/>
        <end position="60"/>
    </location>
</feature>
<organism evidence="2 3">
    <name type="scientific">Saccharomonospora marina XMU15</name>
    <dbReference type="NCBI Taxonomy" id="882083"/>
    <lineage>
        <taxon>Bacteria</taxon>
        <taxon>Bacillati</taxon>
        <taxon>Actinomycetota</taxon>
        <taxon>Actinomycetes</taxon>
        <taxon>Pseudonocardiales</taxon>
        <taxon>Pseudonocardiaceae</taxon>
        <taxon>Saccharomonospora</taxon>
    </lineage>
</organism>
<feature type="transmembrane region" description="Helical" evidence="1">
    <location>
        <begin position="66"/>
        <end position="84"/>
    </location>
</feature>
<feature type="transmembrane region" description="Helical" evidence="1">
    <location>
        <begin position="6"/>
        <end position="23"/>
    </location>
</feature>
<evidence type="ECO:0000313" key="3">
    <source>
        <dbReference type="Proteomes" id="UP000004926"/>
    </source>
</evidence>
<protein>
    <recommendedName>
        <fullName evidence="4">DUF5134 domain-containing protein</fullName>
    </recommendedName>
</protein>
<gene>
    <name evidence="2" type="ORF">SacmaDRAFT_2232</name>
</gene>
<dbReference type="eggNOG" id="ENOG5033TX5">
    <property type="taxonomic scope" value="Bacteria"/>
</dbReference>
<feature type="transmembrane region" description="Helical" evidence="1">
    <location>
        <begin position="136"/>
        <end position="154"/>
    </location>
</feature>
<evidence type="ECO:0000256" key="1">
    <source>
        <dbReference type="SAM" id="Phobius"/>
    </source>
</evidence>
<dbReference type="Proteomes" id="UP000004926">
    <property type="component" value="Chromosome"/>
</dbReference>
<sequence length="197" mass="21080">MDIPVVAAWLLTSVFLLLTYPCLSRLSRLDYVRLGSGVRQLDLAGLLMTLAMLAMVSPVGAPIPMAGWQALFTLTAAWFVAAAVRDRSAQGVCRRCDLHHGIAALAMLYMLLAMPHTDGGHGVWPNMITDEPSTGMAWPVVAALGAAYFAFDSVQSGMRGLRLLGRARDTLPPGFTSRTVCRVVMGLGMAVMFVAGL</sequence>
<proteinExistence type="predicted"/>
<dbReference type="EMBL" id="CM001439">
    <property type="protein sequence ID" value="EHR50485.1"/>
    <property type="molecule type" value="Genomic_DNA"/>
</dbReference>
<dbReference type="OrthoDB" id="3635896at2"/>
<reference evidence="2 3" key="1">
    <citation type="journal article" date="2012" name="Stand. Genomic Sci.">
        <title>Genome sequence of the ocean sediment bacterium Saccharomonospora marina type strain (XMU15(T)).</title>
        <authorList>
            <person name="Klenk H.P."/>
            <person name="Lu M."/>
            <person name="Lucas S."/>
            <person name="Lapidus A."/>
            <person name="Copeland A."/>
            <person name="Pitluck S."/>
            <person name="Goodwin L.A."/>
            <person name="Han C."/>
            <person name="Tapia R."/>
            <person name="Brambilla E.M."/>
            <person name="Potter G."/>
            <person name="Land M."/>
            <person name="Ivanova N."/>
            <person name="Rohde M."/>
            <person name="Goker M."/>
            <person name="Detter J.C."/>
            <person name="Li W.J."/>
            <person name="Kyrpides N.C."/>
            <person name="Woyke T."/>
        </authorList>
    </citation>
    <scope>NUCLEOTIDE SEQUENCE [LARGE SCALE GENOMIC DNA]</scope>
    <source>
        <strain evidence="2 3">XMU15</strain>
    </source>
</reference>
<keyword evidence="1" id="KW-0812">Transmembrane</keyword>
<accession>H5XBH8</accession>
<evidence type="ECO:0008006" key="4">
    <source>
        <dbReference type="Google" id="ProtNLM"/>
    </source>
</evidence>
<evidence type="ECO:0000313" key="2">
    <source>
        <dbReference type="EMBL" id="EHR50485.1"/>
    </source>
</evidence>
<dbReference type="AlphaFoldDB" id="H5XBH8"/>
<dbReference type="Pfam" id="PF17197">
    <property type="entry name" value="DUF5134"/>
    <property type="match status" value="1"/>
</dbReference>
<dbReference type="InterPro" id="IPR033458">
    <property type="entry name" value="DUF5134"/>
</dbReference>
<feature type="transmembrane region" description="Helical" evidence="1">
    <location>
        <begin position="175"/>
        <end position="195"/>
    </location>
</feature>
<keyword evidence="3" id="KW-1185">Reference proteome</keyword>
<feature type="transmembrane region" description="Helical" evidence="1">
    <location>
        <begin position="96"/>
        <end position="116"/>
    </location>
</feature>